<dbReference type="SMART" id="SM00580">
    <property type="entry name" value="PUG"/>
    <property type="match status" value="1"/>
</dbReference>
<dbReference type="CDD" id="cd09212">
    <property type="entry name" value="PUB"/>
    <property type="match status" value="1"/>
</dbReference>
<accession>A0A9D5CYZ9</accession>
<evidence type="ECO:0000256" key="2">
    <source>
        <dbReference type="ARBA" id="ARBA00022723"/>
    </source>
</evidence>
<evidence type="ECO:0000256" key="6">
    <source>
        <dbReference type="ARBA" id="ARBA00022833"/>
    </source>
</evidence>
<dbReference type="SUPFAM" id="SSF54236">
    <property type="entry name" value="Ubiquitin-like"/>
    <property type="match status" value="1"/>
</dbReference>
<dbReference type="SUPFAM" id="SSF143503">
    <property type="entry name" value="PUG domain-like"/>
    <property type="match status" value="1"/>
</dbReference>
<keyword evidence="3" id="KW-0227">DNA damage</keyword>
<dbReference type="SMART" id="SM00166">
    <property type="entry name" value="UBX"/>
    <property type="match status" value="1"/>
</dbReference>
<evidence type="ECO:0000313" key="11">
    <source>
        <dbReference type="EMBL" id="KAJ0981297.1"/>
    </source>
</evidence>
<dbReference type="AlphaFoldDB" id="A0A9D5CYZ9"/>
<dbReference type="Gene3D" id="1.20.58.2190">
    <property type="match status" value="1"/>
</dbReference>
<dbReference type="PANTHER" id="PTHR47694:SF1">
    <property type="entry name" value="PLANT UBX DOMAIN-CONTAINING PROTEIN 2"/>
    <property type="match status" value="1"/>
</dbReference>
<dbReference type="InterPro" id="IPR006642">
    <property type="entry name" value="Rad18_UBZ4"/>
</dbReference>
<dbReference type="InterPro" id="IPR036339">
    <property type="entry name" value="PUB-like_dom_sf"/>
</dbReference>
<dbReference type="GO" id="GO:0016020">
    <property type="term" value="C:membrane"/>
    <property type="evidence" value="ECO:0007669"/>
    <property type="project" value="UniProtKB-SubCell"/>
</dbReference>
<protein>
    <recommendedName>
        <fullName evidence="10">UBX domain-containing protein</fullName>
    </recommendedName>
</protein>
<dbReference type="InterPro" id="IPR029071">
    <property type="entry name" value="Ubiquitin-like_domsf"/>
</dbReference>
<sequence>MKDKMKGLMKKVNNPFSSSSSSSKFQGQGRVLGTAPSPSPSKNPPPPPTSSSRPAPKPIPPPLDPNPRSSTSTFDPFDPLISSSGRTSAATSIDCPICSLSFPSEAEVSAHLDSCLSASSQDSTVVACVSSFISGKPSKESLEVVLKLLRNVVREPENGKFRRIRMGNPKIKEAVGDVKGGVELLEYVGFRIGEEDGELWATMEVPNEERIGVVKKAVSLLERWSLDESSSATIAVKEVSRPVEQEKIDRQVRVFFPVPGSAAAKNEVPDSFYDRASDEIKRELNLRKKKIEDSQLLIPKSYREKQALAARKKYEKTDIRIQFPDGVVLQGSFLPRETTIELYQFVSAALKAPGLEFELLHPAPPKRVIPRLIRQGERLPTLEELNLVPKALLRFKPIETESMIFTGLLNNLLENSEPLNSHEW</sequence>
<keyword evidence="5" id="KW-0833">Ubl conjugation pathway</keyword>
<evidence type="ECO:0000313" key="12">
    <source>
        <dbReference type="Proteomes" id="UP001085076"/>
    </source>
</evidence>
<comment type="subcellular location">
    <subcellularLocation>
        <location evidence="1">Membrane</location>
        <topology evidence="1">Peripheral membrane protein</topology>
    </subcellularLocation>
</comment>
<keyword evidence="4" id="KW-0863">Zinc-finger</keyword>
<keyword evidence="8" id="KW-0234">DNA repair</keyword>
<dbReference type="GO" id="GO:0003677">
    <property type="term" value="F:DNA binding"/>
    <property type="evidence" value="ECO:0007669"/>
    <property type="project" value="InterPro"/>
</dbReference>
<evidence type="ECO:0000256" key="8">
    <source>
        <dbReference type="ARBA" id="ARBA00023204"/>
    </source>
</evidence>
<dbReference type="PANTHER" id="PTHR47694">
    <property type="entry name" value="PLANT UBX DOMAIN-CONTAINING PROTEIN 2"/>
    <property type="match status" value="1"/>
</dbReference>
<keyword evidence="2" id="KW-0479">Metal-binding</keyword>
<reference evidence="11" key="2">
    <citation type="journal article" date="2022" name="Hortic Res">
        <title>The genome of Dioscorea zingiberensis sheds light on the biosynthesis, origin and evolution of the medicinally important diosgenin saponins.</title>
        <authorList>
            <person name="Li Y."/>
            <person name="Tan C."/>
            <person name="Li Z."/>
            <person name="Guo J."/>
            <person name="Li S."/>
            <person name="Chen X."/>
            <person name="Wang C."/>
            <person name="Dai X."/>
            <person name="Yang H."/>
            <person name="Song W."/>
            <person name="Hou L."/>
            <person name="Xu J."/>
            <person name="Tong Z."/>
            <person name="Xu A."/>
            <person name="Yuan X."/>
            <person name="Wang W."/>
            <person name="Yang Q."/>
            <person name="Chen L."/>
            <person name="Sun Z."/>
            <person name="Wang K."/>
            <person name="Pan B."/>
            <person name="Chen J."/>
            <person name="Bao Y."/>
            <person name="Liu F."/>
            <person name="Qi X."/>
            <person name="Gang D.R."/>
            <person name="Wen J."/>
            <person name="Li J."/>
        </authorList>
    </citation>
    <scope>NUCLEOTIDE SEQUENCE</scope>
    <source>
        <strain evidence="11">Dzin_1.0</strain>
    </source>
</reference>
<comment type="caution">
    <text evidence="11">The sequence shown here is derived from an EMBL/GenBank/DDBJ whole genome shotgun (WGS) entry which is preliminary data.</text>
</comment>
<dbReference type="EMBL" id="JAGGNH010000002">
    <property type="protein sequence ID" value="KAJ0981297.1"/>
    <property type="molecule type" value="Genomic_DNA"/>
</dbReference>
<proteinExistence type="predicted"/>
<dbReference type="GO" id="GO:0006281">
    <property type="term" value="P:DNA repair"/>
    <property type="evidence" value="ECO:0007669"/>
    <property type="project" value="UniProtKB-KW"/>
</dbReference>
<evidence type="ECO:0000256" key="3">
    <source>
        <dbReference type="ARBA" id="ARBA00022763"/>
    </source>
</evidence>
<feature type="domain" description="UBX" evidence="10">
    <location>
        <begin position="312"/>
        <end position="395"/>
    </location>
</feature>
<dbReference type="OrthoDB" id="49605at2759"/>
<name>A0A9D5CYZ9_9LILI</name>
<evidence type="ECO:0000256" key="1">
    <source>
        <dbReference type="ARBA" id="ARBA00004170"/>
    </source>
</evidence>
<dbReference type="Pfam" id="PF09409">
    <property type="entry name" value="PUB"/>
    <property type="match status" value="1"/>
</dbReference>
<dbReference type="Pfam" id="PF00789">
    <property type="entry name" value="UBX"/>
    <property type="match status" value="1"/>
</dbReference>
<feature type="region of interest" description="Disordered" evidence="9">
    <location>
        <begin position="1"/>
        <end position="88"/>
    </location>
</feature>
<dbReference type="Proteomes" id="UP001085076">
    <property type="component" value="Miscellaneous, Linkage group lg02"/>
</dbReference>
<dbReference type="Gene3D" id="3.30.160.60">
    <property type="entry name" value="Classic Zinc Finger"/>
    <property type="match status" value="1"/>
</dbReference>
<dbReference type="Gene3D" id="3.10.20.90">
    <property type="entry name" value="Phosphatidylinositol 3-kinase Catalytic Subunit, Chain A, domain 1"/>
    <property type="match status" value="1"/>
</dbReference>
<dbReference type="InterPro" id="IPR018997">
    <property type="entry name" value="PUB_domain"/>
</dbReference>
<evidence type="ECO:0000256" key="5">
    <source>
        <dbReference type="ARBA" id="ARBA00022786"/>
    </source>
</evidence>
<dbReference type="InterPro" id="IPR001012">
    <property type="entry name" value="UBX_dom"/>
</dbReference>
<dbReference type="SMART" id="SM00734">
    <property type="entry name" value="ZnF_Rad18"/>
    <property type="match status" value="1"/>
</dbReference>
<organism evidence="11 12">
    <name type="scientific">Dioscorea zingiberensis</name>
    <dbReference type="NCBI Taxonomy" id="325984"/>
    <lineage>
        <taxon>Eukaryota</taxon>
        <taxon>Viridiplantae</taxon>
        <taxon>Streptophyta</taxon>
        <taxon>Embryophyta</taxon>
        <taxon>Tracheophyta</taxon>
        <taxon>Spermatophyta</taxon>
        <taxon>Magnoliopsida</taxon>
        <taxon>Liliopsida</taxon>
        <taxon>Dioscoreales</taxon>
        <taxon>Dioscoreaceae</taxon>
        <taxon>Dioscorea</taxon>
    </lineage>
</organism>
<keyword evidence="7" id="KW-0472">Membrane</keyword>
<keyword evidence="6" id="KW-0862">Zinc</keyword>
<evidence type="ECO:0000256" key="4">
    <source>
        <dbReference type="ARBA" id="ARBA00022771"/>
    </source>
</evidence>
<evidence type="ECO:0000259" key="10">
    <source>
        <dbReference type="PROSITE" id="PS50033"/>
    </source>
</evidence>
<reference evidence="11" key="1">
    <citation type="submission" date="2021-03" db="EMBL/GenBank/DDBJ databases">
        <authorList>
            <person name="Li Z."/>
            <person name="Yang C."/>
        </authorList>
    </citation>
    <scope>NUCLEOTIDE SEQUENCE</scope>
    <source>
        <strain evidence="11">Dzin_1.0</strain>
        <tissue evidence="11">Leaf</tissue>
    </source>
</reference>
<dbReference type="GO" id="GO:0050832">
    <property type="term" value="P:defense response to fungus"/>
    <property type="evidence" value="ECO:0007669"/>
    <property type="project" value="TreeGrafter"/>
</dbReference>
<dbReference type="PROSITE" id="PS50033">
    <property type="entry name" value="UBX"/>
    <property type="match status" value="1"/>
</dbReference>
<keyword evidence="12" id="KW-1185">Reference proteome</keyword>
<gene>
    <name evidence="11" type="ORF">J5N97_009552</name>
</gene>
<evidence type="ECO:0000256" key="9">
    <source>
        <dbReference type="SAM" id="MobiDB-lite"/>
    </source>
</evidence>
<dbReference type="FunFam" id="3.10.20.90:FF:000185">
    <property type="entry name" value="UBX domain-containing protein 6"/>
    <property type="match status" value="1"/>
</dbReference>
<evidence type="ECO:0000256" key="7">
    <source>
        <dbReference type="ARBA" id="ARBA00023136"/>
    </source>
</evidence>
<feature type="compositionally biased region" description="Pro residues" evidence="9">
    <location>
        <begin position="37"/>
        <end position="65"/>
    </location>
</feature>
<dbReference type="GO" id="GO:0008270">
    <property type="term" value="F:zinc ion binding"/>
    <property type="evidence" value="ECO:0007669"/>
    <property type="project" value="UniProtKB-KW"/>
</dbReference>